<feature type="binding site" evidence="9">
    <location>
        <begin position="112"/>
        <end position="115"/>
    </location>
    <ligand>
        <name>NADP(+)</name>
        <dbReference type="ChEBI" id="CHEBI:58349"/>
    </ligand>
</feature>
<keyword evidence="5 9" id="KW-0560">Oxidoreductase</keyword>
<feature type="binding site" evidence="9">
    <location>
        <position position="186"/>
    </location>
    <ligand>
        <name>NADP(+)</name>
        <dbReference type="ChEBI" id="CHEBI:58349"/>
    </ligand>
</feature>
<dbReference type="PANTHER" id="PTHR43238">
    <property type="entry name" value="GDP-L-FUCOSE SYNTHASE"/>
    <property type="match status" value="1"/>
</dbReference>
<protein>
    <recommendedName>
        <fullName evidence="3 9">GDP-L-fucose synthase</fullName>
        <ecNumber evidence="3 9">1.1.1.271</ecNumber>
    </recommendedName>
    <alternativeName>
        <fullName evidence="9">GDP-4-keto-6-deoxy-D-mannose-3,5-epimerase-4-reductase</fullName>
    </alternativeName>
</protein>
<evidence type="ECO:0000256" key="8">
    <source>
        <dbReference type="ARBA" id="ARBA00051935"/>
    </source>
</evidence>
<evidence type="ECO:0000256" key="6">
    <source>
        <dbReference type="ARBA" id="ARBA00023235"/>
    </source>
</evidence>
<dbReference type="Pfam" id="PF01370">
    <property type="entry name" value="Epimerase"/>
    <property type="match status" value="1"/>
</dbReference>
<evidence type="ECO:0000256" key="5">
    <source>
        <dbReference type="ARBA" id="ARBA00023002"/>
    </source>
</evidence>
<evidence type="ECO:0000256" key="3">
    <source>
        <dbReference type="ARBA" id="ARBA00012371"/>
    </source>
</evidence>
<feature type="binding site" evidence="9">
    <location>
        <position position="147"/>
    </location>
    <ligand>
        <name>NADP(+)</name>
        <dbReference type="ChEBI" id="CHEBI:58349"/>
    </ligand>
</feature>
<feature type="binding site" evidence="9">
    <location>
        <position position="209"/>
    </location>
    <ligand>
        <name>substrate</name>
    </ligand>
</feature>
<feature type="domain" description="NAD-dependent epimerase/dehydratase" evidence="10">
    <location>
        <begin position="15"/>
        <end position="244"/>
    </location>
</feature>
<reference evidence="11 12" key="1">
    <citation type="submission" date="2017-07" db="EMBL/GenBank/DDBJ databases">
        <title>Whole genome sequence of Azospirillum brasilense 2A1, a potential biofertilizer strain.</title>
        <authorList>
            <person name="Fontana C.A."/>
            <person name="Toffoli L.M."/>
            <person name="Salazar S.M."/>
            <person name="Puglisi E."/>
            <person name="Pedraza R."/>
            <person name="Bassi D."/>
            <person name="Cocconcelli P.S."/>
        </authorList>
    </citation>
    <scope>NUCLEOTIDE SEQUENCE [LARGE SCALE GENOMIC DNA]</scope>
    <source>
        <strain evidence="11 12">2A1</strain>
        <plasmid evidence="11">unnamed</plasmid>
    </source>
</reference>
<feature type="binding site" evidence="9">
    <location>
        <position position="194"/>
    </location>
    <ligand>
        <name>substrate</name>
    </ligand>
</feature>
<evidence type="ECO:0000256" key="7">
    <source>
        <dbReference type="ARBA" id="ARBA00023268"/>
    </source>
</evidence>
<comment type="caution">
    <text evidence="11">The sequence shown here is derived from an EMBL/GenBank/DDBJ whole genome shotgun (WGS) entry which is preliminary data.</text>
</comment>
<feature type="binding site" evidence="9">
    <location>
        <position position="216"/>
    </location>
    <ligand>
        <name>substrate</name>
    </ligand>
</feature>
<comment type="catalytic activity">
    <reaction evidence="8 9">
        <text>GDP-beta-L-fucose + NADP(+) = GDP-4-dehydro-alpha-D-rhamnose + NADPH + H(+)</text>
        <dbReference type="Rhea" id="RHEA:18885"/>
        <dbReference type="ChEBI" id="CHEBI:15378"/>
        <dbReference type="ChEBI" id="CHEBI:57273"/>
        <dbReference type="ChEBI" id="CHEBI:57783"/>
        <dbReference type="ChEBI" id="CHEBI:57964"/>
        <dbReference type="ChEBI" id="CHEBI:58349"/>
        <dbReference type="EC" id="1.1.1.271"/>
    </reaction>
</comment>
<dbReference type="RefSeq" id="WP_094306814.1">
    <property type="nucleotide sequence ID" value="NZ_NOWT01000042.1"/>
</dbReference>
<dbReference type="UniPathway" id="UPA00128">
    <property type="reaction ID" value="UER00191"/>
</dbReference>
<dbReference type="SUPFAM" id="SSF51735">
    <property type="entry name" value="NAD(P)-binding Rossmann-fold domains"/>
    <property type="match status" value="1"/>
</dbReference>
<evidence type="ECO:0000313" key="12">
    <source>
        <dbReference type="Proteomes" id="UP000215367"/>
    </source>
</evidence>
<dbReference type="FunFam" id="3.40.50.720:FF:000101">
    <property type="entry name" value="GDP-L-fucose synthase"/>
    <property type="match status" value="1"/>
</dbReference>
<feature type="site" description="Important for catalytic activity" evidence="9">
    <location>
        <position position="114"/>
    </location>
</feature>
<dbReference type="HAMAP" id="MF_00956">
    <property type="entry name" value="GDP_fucose_synth"/>
    <property type="match status" value="1"/>
</dbReference>
<organism evidence="11 12">
    <name type="scientific">Azospirillum brasilense</name>
    <dbReference type="NCBI Taxonomy" id="192"/>
    <lineage>
        <taxon>Bacteria</taxon>
        <taxon>Pseudomonadati</taxon>
        <taxon>Pseudomonadota</taxon>
        <taxon>Alphaproteobacteria</taxon>
        <taxon>Rhodospirillales</taxon>
        <taxon>Azospirillaceae</taxon>
        <taxon>Azospirillum</taxon>
    </lineage>
</organism>
<dbReference type="Gene3D" id="3.40.50.720">
    <property type="entry name" value="NAD(P)-binding Rossmann-like Domain"/>
    <property type="match status" value="1"/>
</dbReference>
<geneLocation type="plasmid" evidence="11">
    <name>unnamed</name>
</geneLocation>
<dbReference type="InterPro" id="IPR036291">
    <property type="entry name" value="NAD(P)-bd_dom_sf"/>
</dbReference>
<comment type="caution">
    <text evidence="9">Lacks conserved residue(s) required for the propagation of feature annotation.</text>
</comment>
<accession>A0A235H541</accession>
<evidence type="ECO:0000256" key="2">
    <source>
        <dbReference type="ARBA" id="ARBA00005959"/>
    </source>
</evidence>
<dbReference type="CDD" id="cd05239">
    <property type="entry name" value="GDP_FS_SDR_e"/>
    <property type="match status" value="1"/>
</dbReference>
<feature type="site" description="Important for catalytic activity" evidence="9">
    <location>
        <position position="116"/>
    </location>
</feature>
<evidence type="ECO:0000256" key="9">
    <source>
        <dbReference type="HAMAP-Rule" id="MF_00956"/>
    </source>
</evidence>
<evidence type="ECO:0000313" key="11">
    <source>
        <dbReference type="EMBL" id="OYD80910.1"/>
    </source>
</evidence>
<comment type="function">
    <text evidence="9">Catalyzes the two-step NADP-dependent conversion of GDP-4-dehydro-6-deoxy-D-mannose to GDP-fucose, involving an epimerase and a reductase reaction.</text>
</comment>
<feature type="binding site" evidence="9">
    <location>
        <begin position="170"/>
        <end position="173"/>
    </location>
    <ligand>
        <name>NADP(+)</name>
        <dbReference type="ChEBI" id="CHEBI:58349"/>
    </ligand>
</feature>
<dbReference type="AlphaFoldDB" id="A0A235H541"/>
<evidence type="ECO:0000256" key="1">
    <source>
        <dbReference type="ARBA" id="ARBA00004883"/>
    </source>
</evidence>
<dbReference type="GO" id="GO:0070401">
    <property type="term" value="F:NADP+ binding"/>
    <property type="evidence" value="ECO:0007669"/>
    <property type="project" value="UniProtKB-UniRule"/>
</dbReference>
<name>A0A235H541_AZOBR</name>
<feature type="active site" description="Proton donor/acceptor" evidence="9">
    <location>
        <position position="143"/>
    </location>
</feature>
<dbReference type="InterPro" id="IPR001509">
    <property type="entry name" value="Epimerase_deHydtase"/>
</dbReference>
<dbReference type="EC" id="1.1.1.271" evidence="3 9"/>
<dbReference type="EMBL" id="NOWT01000042">
    <property type="protein sequence ID" value="OYD80910.1"/>
    <property type="molecule type" value="Genomic_DNA"/>
</dbReference>
<proteinExistence type="inferred from homology"/>
<dbReference type="Proteomes" id="UP000215367">
    <property type="component" value="Unassembled WGS sequence"/>
</dbReference>
<keyword evidence="11" id="KW-0614">Plasmid</keyword>
<dbReference type="GO" id="GO:0016853">
    <property type="term" value="F:isomerase activity"/>
    <property type="evidence" value="ECO:0007669"/>
    <property type="project" value="UniProtKB-KW"/>
</dbReference>
<sequence>MTMDAPFSLEGKRVWVAGHRGMAGSAIVRRLEREPCEILTVGRESVDLRRQAEVEDWMAETRPDVVFLAAALVGGIHANNSRPAEFIYENLAIETNVIHAARTVGVRKLVFLGSSCIYPRLAPQPMREEALLTGPLEPTNEWYAIAKIAGIRMCQAYRRQYGCDFIAAMPTNLYGYGDNFDVAQGHVAAALMVRIHRAKEEGADSVVLWGDGSPLREFLFVEDLADGLVFLAKGYSGEPHVNLGSGHEISIRGLAELLAEVIGYRGGFRFDTSKPNGTPRKIMDGGRLAAMGWTAPTPLREGFARTYRWYVDNLGSGTLRGLPPPSPNDR</sequence>
<evidence type="ECO:0000256" key="4">
    <source>
        <dbReference type="ARBA" id="ARBA00022857"/>
    </source>
</evidence>
<comment type="similarity">
    <text evidence="2 9">Belongs to the NAD(P)-dependent epimerase/dehydratase family. Fucose synthase subfamily.</text>
</comment>
<dbReference type="GO" id="GO:0050577">
    <property type="term" value="F:GDP-L-fucose synthase activity"/>
    <property type="evidence" value="ECO:0007669"/>
    <property type="project" value="UniProtKB-UniRule"/>
</dbReference>
<dbReference type="PANTHER" id="PTHR43238:SF1">
    <property type="entry name" value="GDP-L-FUCOSE SYNTHASE"/>
    <property type="match status" value="1"/>
</dbReference>
<dbReference type="Gene3D" id="3.90.25.10">
    <property type="entry name" value="UDP-galactose 4-epimerase, domain 1"/>
    <property type="match status" value="1"/>
</dbReference>
<gene>
    <name evidence="9" type="primary">fcl</name>
    <name evidence="11" type="ORF">CHT98_28805</name>
</gene>
<evidence type="ECO:0000259" key="10">
    <source>
        <dbReference type="Pfam" id="PF01370"/>
    </source>
</evidence>
<keyword evidence="7 9" id="KW-0511">Multifunctional enzyme</keyword>
<dbReference type="GO" id="GO:0042351">
    <property type="term" value="P:'de novo' GDP-L-fucose biosynthetic process"/>
    <property type="evidence" value="ECO:0007669"/>
    <property type="project" value="UniProtKB-UniRule"/>
</dbReference>
<keyword evidence="6 9" id="KW-0413">Isomerase</keyword>
<comment type="pathway">
    <text evidence="1 9">Nucleotide-sugar biosynthesis; GDP-L-fucose biosynthesis via de novo pathway; GDP-L-fucose from GDP-alpha-D-mannose: step 2/2.</text>
</comment>
<keyword evidence="4 9" id="KW-0521">NADP</keyword>
<feature type="binding site" evidence="9">
    <location>
        <begin position="18"/>
        <end position="24"/>
    </location>
    <ligand>
        <name>NADP(+)</name>
        <dbReference type="ChEBI" id="CHEBI:58349"/>
    </ligand>
</feature>
<dbReference type="InterPro" id="IPR028614">
    <property type="entry name" value="GDP_fucose/colitose_synth"/>
</dbReference>